<evidence type="ECO:0000313" key="2">
    <source>
        <dbReference type="EMBL" id="MDQ1032005.1"/>
    </source>
</evidence>
<gene>
    <name evidence="2" type="ORF">QF035_009587</name>
</gene>
<keyword evidence="3" id="KW-1185">Reference proteome</keyword>
<accession>A0ABU0T863</accession>
<dbReference type="Proteomes" id="UP001230328">
    <property type="component" value="Unassembled WGS sequence"/>
</dbReference>
<evidence type="ECO:0000256" key="1">
    <source>
        <dbReference type="SAM" id="MobiDB-lite"/>
    </source>
</evidence>
<organism evidence="2 3">
    <name type="scientific">Streptomyces umbrinus</name>
    <dbReference type="NCBI Taxonomy" id="67370"/>
    <lineage>
        <taxon>Bacteria</taxon>
        <taxon>Bacillati</taxon>
        <taxon>Actinomycetota</taxon>
        <taxon>Actinomycetes</taxon>
        <taxon>Kitasatosporales</taxon>
        <taxon>Streptomycetaceae</taxon>
        <taxon>Streptomyces</taxon>
        <taxon>Streptomyces phaeochromogenes group</taxon>
    </lineage>
</organism>
<protein>
    <submittedName>
        <fullName evidence="2">Uncharacterized protein</fullName>
    </submittedName>
</protein>
<name>A0ABU0T863_9ACTN</name>
<reference evidence="2 3" key="1">
    <citation type="submission" date="2023-07" db="EMBL/GenBank/DDBJ databases">
        <title>Comparative genomics of wheat-associated soil bacteria to identify genetic determinants of phenazine resistance.</title>
        <authorList>
            <person name="Mouncey N."/>
        </authorList>
    </citation>
    <scope>NUCLEOTIDE SEQUENCE [LARGE SCALE GENOMIC DNA]</scope>
    <source>
        <strain evidence="2 3">V2I4</strain>
    </source>
</reference>
<proteinExistence type="predicted"/>
<feature type="compositionally biased region" description="Acidic residues" evidence="1">
    <location>
        <begin position="28"/>
        <end position="40"/>
    </location>
</feature>
<sequence length="391" mass="41870">MTVEIAQPAPAVQSADETPGEGTPADEAFWEEPGASDDGDPAVSAHGIVAQATAGDAVAQGTPNDEVAQDARDFGAYVRAGGWAFALKVARSVRPGGEAAGETPKISAKEFAELAGCSPERVMRYYKAWDKAADDGLVPYFEALAPGQDVELPDSDVWHSYYISRSSAASDRGTAIAAAAEAEGIRPTKALEVAENPTALRAAILADPSTAKAARAALLDRLKEDPSLQTELARDIARTDDLKKAVATETQAASRIGYVRQIVENGQVKTPAGQTIDASAELRAEAERHLSLIDELGEDEDTGEWATDAYDTVKDLVAQTVQANPELRLQERRTKFYSSLQKATKVFEELTFDDVDDLDTIYEDDMLQRLEELQQAVGMCITALRKAAPGN</sequence>
<dbReference type="EMBL" id="JAUSZI010000002">
    <property type="protein sequence ID" value="MDQ1032005.1"/>
    <property type="molecule type" value="Genomic_DNA"/>
</dbReference>
<comment type="caution">
    <text evidence="2">The sequence shown here is derived from an EMBL/GenBank/DDBJ whole genome shotgun (WGS) entry which is preliminary data.</text>
</comment>
<evidence type="ECO:0000313" key="3">
    <source>
        <dbReference type="Proteomes" id="UP001230328"/>
    </source>
</evidence>
<feature type="region of interest" description="Disordered" evidence="1">
    <location>
        <begin position="1"/>
        <end position="43"/>
    </location>
</feature>